<dbReference type="Pfam" id="PF08711">
    <property type="entry name" value="Med26"/>
    <property type="match status" value="1"/>
</dbReference>
<dbReference type="OMA" id="RFVVMTH"/>
<feature type="region of interest" description="Disordered" evidence="8">
    <location>
        <begin position="79"/>
        <end position="124"/>
    </location>
</feature>
<dbReference type="InterPro" id="IPR003618">
    <property type="entry name" value="TFIIS_cen_dom"/>
</dbReference>
<name>L1JU06_GUITC</name>
<evidence type="ECO:0000259" key="9">
    <source>
        <dbReference type="PROSITE" id="PS51133"/>
    </source>
</evidence>
<accession>L1JU06</accession>
<dbReference type="InterPro" id="IPR001222">
    <property type="entry name" value="Znf_TFIIS"/>
</dbReference>
<dbReference type="SMART" id="SM00509">
    <property type="entry name" value="TFS2N"/>
    <property type="match status" value="1"/>
</dbReference>
<gene>
    <name evidence="12" type="ORF">GUITHDRAFT_102510</name>
</gene>
<evidence type="ECO:0000313" key="13">
    <source>
        <dbReference type="EnsemblProtists" id="EKX51897"/>
    </source>
</evidence>
<sequence>MSSNTLSEKEAREMKAKLEKDGVDVNTVRDILTLLMDKEVPVQVLIETKIGVTVKSKRSDDDRKVAKLASELTSKWKEVVARSRQPGSSAAGQEKPNKSAAGEGSNGKEKVKSEDKVTKKPAEPVDGKRLKVRELFEKAFADWKGESDVDRKDLSARIESAMYEHFGGANEQYLNHAKSVKFNLSDPKNPDFRSKVIFGDIDAEEIPKLSSGQMAGKDKIEQKKANKEDKIFQDKMFITAGNLGAESDMFQCRKCKQKRTTFYQKQTRSADEPMTAELPLLQVFITCKNCGHEWRDGG</sequence>
<dbReference type="InterPro" id="IPR035100">
    <property type="entry name" value="TF_IIS-typ"/>
</dbReference>
<evidence type="ECO:0008006" key="15">
    <source>
        <dbReference type="Google" id="ProtNLM"/>
    </source>
</evidence>
<reference evidence="13" key="3">
    <citation type="submission" date="2016-03" db="UniProtKB">
        <authorList>
            <consortium name="EnsemblProtists"/>
        </authorList>
    </citation>
    <scope>IDENTIFICATION</scope>
</reference>
<dbReference type="InterPro" id="IPR017923">
    <property type="entry name" value="TFIIS_N"/>
</dbReference>
<dbReference type="PaxDb" id="55529-EKX51897"/>
<keyword evidence="4" id="KW-0862">Zinc</keyword>
<feature type="domain" description="TFIIS-type" evidence="9">
    <location>
        <begin position="248"/>
        <end position="295"/>
    </location>
</feature>
<dbReference type="PIRSF" id="PIRSF006704">
    <property type="entry name" value="TF_IIS"/>
    <property type="match status" value="1"/>
</dbReference>
<dbReference type="SMART" id="SM00510">
    <property type="entry name" value="TFS2M"/>
    <property type="match status" value="1"/>
</dbReference>
<evidence type="ECO:0000256" key="2">
    <source>
        <dbReference type="ARBA" id="ARBA00022723"/>
    </source>
</evidence>
<evidence type="ECO:0000256" key="5">
    <source>
        <dbReference type="ARBA" id="ARBA00023242"/>
    </source>
</evidence>
<dbReference type="RefSeq" id="XP_005838877.1">
    <property type="nucleotide sequence ID" value="XM_005838820.1"/>
</dbReference>
<proteinExistence type="predicted"/>
<feature type="domain" description="TFIIS central" evidence="11">
    <location>
        <begin position="128"/>
        <end position="242"/>
    </location>
</feature>
<organism evidence="12">
    <name type="scientific">Guillardia theta (strain CCMP2712)</name>
    <name type="common">Cryptophyte</name>
    <dbReference type="NCBI Taxonomy" id="905079"/>
    <lineage>
        <taxon>Eukaryota</taxon>
        <taxon>Cryptophyceae</taxon>
        <taxon>Pyrenomonadales</taxon>
        <taxon>Geminigeraceae</taxon>
        <taxon>Guillardia</taxon>
    </lineage>
</organism>
<dbReference type="EMBL" id="JH992974">
    <property type="protein sequence ID" value="EKX51897.1"/>
    <property type="molecule type" value="Genomic_DNA"/>
</dbReference>
<dbReference type="SUPFAM" id="SSF47676">
    <property type="entry name" value="Conserved domain common to transcription factors TFIIS, elongin A, CRSP70"/>
    <property type="match status" value="1"/>
</dbReference>
<dbReference type="PROSITE" id="PS51319">
    <property type="entry name" value="TFIIS_N"/>
    <property type="match status" value="1"/>
</dbReference>
<dbReference type="PANTHER" id="PTHR11477:SF0">
    <property type="entry name" value="IP08861P-RELATED"/>
    <property type="match status" value="1"/>
</dbReference>
<keyword evidence="3 6" id="KW-0863">Zinc-finger</keyword>
<keyword evidence="14" id="KW-1185">Reference proteome</keyword>
<evidence type="ECO:0000256" key="1">
    <source>
        <dbReference type="ARBA" id="ARBA00004123"/>
    </source>
</evidence>
<evidence type="ECO:0000256" key="8">
    <source>
        <dbReference type="SAM" id="MobiDB-lite"/>
    </source>
</evidence>
<evidence type="ECO:0000256" key="3">
    <source>
        <dbReference type="ARBA" id="ARBA00022771"/>
    </source>
</evidence>
<evidence type="ECO:0000259" key="10">
    <source>
        <dbReference type="PROSITE" id="PS51319"/>
    </source>
</evidence>
<dbReference type="PROSITE" id="PS51321">
    <property type="entry name" value="TFIIS_CENTRAL"/>
    <property type="match status" value="1"/>
</dbReference>
<dbReference type="CDD" id="cd13749">
    <property type="entry name" value="Zn-ribbon_TFIIS"/>
    <property type="match status" value="1"/>
</dbReference>
<dbReference type="KEGG" id="gtt:GUITHDRAFT_102510"/>
<feature type="domain" description="TFIIS N-terminal" evidence="10">
    <location>
        <begin position="9"/>
        <end position="83"/>
    </location>
</feature>
<evidence type="ECO:0000256" key="4">
    <source>
        <dbReference type="ARBA" id="ARBA00022833"/>
    </source>
</evidence>
<dbReference type="PROSITE" id="PS51133">
    <property type="entry name" value="ZF_TFIIS_2"/>
    <property type="match status" value="1"/>
</dbReference>
<dbReference type="SUPFAM" id="SSF46942">
    <property type="entry name" value="Elongation factor TFIIS domain 2"/>
    <property type="match status" value="1"/>
</dbReference>
<dbReference type="SUPFAM" id="SSF57783">
    <property type="entry name" value="Zinc beta-ribbon"/>
    <property type="match status" value="1"/>
</dbReference>
<comment type="subcellular location">
    <subcellularLocation>
        <location evidence="1 7">Nucleus</location>
    </subcellularLocation>
</comment>
<feature type="compositionally biased region" description="Basic and acidic residues" evidence="8">
    <location>
        <begin position="106"/>
        <end position="124"/>
    </location>
</feature>
<dbReference type="Gene3D" id="2.20.25.10">
    <property type="match status" value="1"/>
</dbReference>
<dbReference type="GO" id="GO:0003676">
    <property type="term" value="F:nucleic acid binding"/>
    <property type="evidence" value="ECO:0007669"/>
    <property type="project" value="InterPro"/>
</dbReference>
<dbReference type="GO" id="GO:0008270">
    <property type="term" value="F:zinc ion binding"/>
    <property type="evidence" value="ECO:0007669"/>
    <property type="project" value="UniProtKB-KW"/>
</dbReference>
<dbReference type="EnsemblProtists" id="EKX51897">
    <property type="protein sequence ID" value="EKX51897"/>
    <property type="gene ID" value="GUITHDRAFT_102510"/>
</dbReference>
<reference evidence="12 14" key="1">
    <citation type="journal article" date="2012" name="Nature">
        <title>Algal genomes reveal evolutionary mosaicism and the fate of nucleomorphs.</title>
        <authorList>
            <consortium name="DOE Joint Genome Institute"/>
            <person name="Curtis B.A."/>
            <person name="Tanifuji G."/>
            <person name="Burki F."/>
            <person name="Gruber A."/>
            <person name="Irimia M."/>
            <person name="Maruyama S."/>
            <person name="Arias M.C."/>
            <person name="Ball S.G."/>
            <person name="Gile G.H."/>
            <person name="Hirakawa Y."/>
            <person name="Hopkins J.F."/>
            <person name="Kuo A."/>
            <person name="Rensing S.A."/>
            <person name="Schmutz J."/>
            <person name="Symeonidi A."/>
            <person name="Elias M."/>
            <person name="Eveleigh R.J."/>
            <person name="Herman E.K."/>
            <person name="Klute M.J."/>
            <person name="Nakayama T."/>
            <person name="Obornik M."/>
            <person name="Reyes-Prieto A."/>
            <person name="Armbrust E.V."/>
            <person name="Aves S.J."/>
            <person name="Beiko R.G."/>
            <person name="Coutinho P."/>
            <person name="Dacks J.B."/>
            <person name="Durnford D.G."/>
            <person name="Fast N.M."/>
            <person name="Green B.R."/>
            <person name="Grisdale C.J."/>
            <person name="Hempel F."/>
            <person name="Henrissat B."/>
            <person name="Hoppner M.P."/>
            <person name="Ishida K."/>
            <person name="Kim E."/>
            <person name="Koreny L."/>
            <person name="Kroth P.G."/>
            <person name="Liu Y."/>
            <person name="Malik S.B."/>
            <person name="Maier U.G."/>
            <person name="McRose D."/>
            <person name="Mock T."/>
            <person name="Neilson J.A."/>
            <person name="Onodera N.T."/>
            <person name="Poole A.M."/>
            <person name="Pritham E.J."/>
            <person name="Richards T.A."/>
            <person name="Rocap G."/>
            <person name="Roy S.W."/>
            <person name="Sarai C."/>
            <person name="Schaack S."/>
            <person name="Shirato S."/>
            <person name="Slamovits C.H."/>
            <person name="Spencer D.F."/>
            <person name="Suzuki S."/>
            <person name="Worden A.Z."/>
            <person name="Zauner S."/>
            <person name="Barry K."/>
            <person name="Bell C."/>
            <person name="Bharti A.K."/>
            <person name="Crow J.A."/>
            <person name="Grimwood J."/>
            <person name="Kramer R."/>
            <person name="Lindquist E."/>
            <person name="Lucas S."/>
            <person name="Salamov A."/>
            <person name="McFadden G.I."/>
            <person name="Lane C.E."/>
            <person name="Keeling P.J."/>
            <person name="Gray M.W."/>
            <person name="Grigoriev I.V."/>
            <person name="Archibald J.M."/>
        </authorList>
    </citation>
    <scope>NUCLEOTIDE SEQUENCE</scope>
    <source>
        <strain evidence="12 14">CCMP2712</strain>
    </source>
</reference>
<dbReference type="Pfam" id="PF01096">
    <property type="entry name" value="Zn_ribbon_TFIIS"/>
    <property type="match status" value="1"/>
</dbReference>
<protein>
    <recommendedName>
        <fullName evidence="15">Transcription elongation factor S-II</fullName>
    </recommendedName>
</protein>
<evidence type="ECO:0000313" key="12">
    <source>
        <dbReference type="EMBL" id="EKX51897.1"/>
    </source>
</evidence>
<dbReference type="InterPro" id="IPR035441">
    <property type="entry name" value="TFIIS/LEDGF_dom_sf"/>
</dbReference>
<feature type="compositionally biased region" description="Basic and acidic residues" evidence="8">
    <location>
        <begin position="7"/>
        <end position="20"/>
    </location>
</feature>
<dbReference type="Gene3D" id="1.10.472.30">
    <property type="entry name" value="Transcription elongation factor S-II, central domain"/>
    <property type="match status" value="1"/>
</dbReference>
<reference evidence="14" key="2">
    <citation type="submission" date="2012-11" db="EMBL/GenBank/DDBJ databases">
        <authorList>
            <person name="Kuo A."/>
            <person name="Curtis B.A."/>
            <person name="Tanifuji G."/>
            <person name="Burki F."/>
            <person name="Gruber A."/>
            <person name="Irimia M."/>
            <person name="Maruyama S."/>
            <person name="Arias M.C."/>
            <person name="Ball S.G."/>
            <person name="Gile G.H."/>
            <person name="Hirakawa Y."/>
            <person name="Hopkins J.F."/>
            <person name="Rensing S.A."/>
            <person name="Schmutz J."/>
            <person name="Symeonidi A."/>
            <person name="Elias M."/>
            <person name="Eveleigh R.J."/>
            <person name="Herman E.K."/>
            <person name="Klute M.J."/>
            <person name="Nakayama T."/>
            <person name="Obornik M."/>
            <person name="Reyes-Prieto A."/>
            <person name="Armbrust E.V."/>
            <person name="Aves S.J."/>
            <person name="Beiko R.G."/>
            <person name="Coutinho P."/>
            <person name="Dacks J.B."/>
            <person name="Durnford D.G."/>
            <person name="Fast N.M."/>
            <person name="Green B.R."/>
            <person name="Grisdale C."/>
            <person name="Hempe F."/>
            <person name="Henrissat B."/>
            <person name="Hoppner M.P."/>
            <person name="Ishida K.-I."/>
            <person name="Kim E."/>
            <person name="Koreny L."/>
            <person name="Kroth P.G."/>
            <person name="Liu Y."/>
            <person name="Malik S.-B."/>
            <person name="Maier U.G."/>
            <person name="McRose D."/>
            <person name="Mock T."/>
            <person name="Neilson J.A."/>
            <person name="Onodera N.T."/>
            <person name="Poole A.M."/>
            <person name="Pritham E.J."/>
            <person name="Richards T.A."/>
            <person name="Rocap G."/>
            <person name="Roy S.W."/>
            <person name="Sarai C."/>
            <person name="Schaack S."/>
            <person name="Shirato S."/>
            <person name="Slamovits C.H."/>
            <person name="Spencer D.F."/>
            <person name="Suzuki S."/>
            <person name="Worden A.Z."/>
            <person name="Zauner S."/>
            <person name="Barry K."/>
            <person name="Bell C."/>
            <person name="Bharti A.K."/>
            <person name="Crow J.A."/>
            <person name="Grimwood J."/>
            <person name="Kramer R."/>
            <person name="Lindquist E."/>
            <person name="Lucas S."/>
            <person name="Salamov A."/>
            <person name="McFadden G.I."/>
            <person name="Lane C.E."/>
            <person name="Keeling P.J."/>
            <person name="Gray M.W."/>
            <person name="Grigoriev I.V."/>
            <person name="Archibald J.M."/>
        </authorList>
    </citation>
    <scope>NUCLEOTIDE SEQUENCE</scope>
    <source>
        <strain evidence="14">CCMP2712</strain>
    </source>
</reference>
<dbReference type="Proteomes" id="UP000011087">
    <property type="component" value="Unassembled WGS sequence"/>
</dbReference>
<dbReference type="eggNOG" id="KOG1105">
    <property type="taxonomic scope" value="Eukaryota"/>
</dbReference>
<dbReference type="GO" id="GO:0005634">
    <property type="term" value="C:nucleus"/>
    <property type="evidence" value="ECO:0007669"/>
    <property type="project" value="UniProtKB-SubCell"/>
</dbReference>
<dbReference type="InterPro" id="IPR036575">
    <property type="entry name" value="TFIIS_cen_dom_sf"/>
</dbReference>
<feature type="region of interest" description="Disordered" evidence="8">
    <location>
        <begin position="1"/>
        <end position="20"/>
    </location>
</feature>
<dbReference type="InterPro" id="IPR003617">
    <property type="entry name" value="TFIIS/CRSP70_N_sub"/>
</dbReference>
<dbReference type="Gene3D" id="1.20.930.10">
    <property type="entry name" value="Conserved domain common to transcription factors TFIIS, elongin A, CRSP70"/>
    <property type="match status" value="1"/>
</dbReference>
<evidence type="ECO:0000313" key="14">
    <source>
        <dbReference type="Proteomes" id="UP000011087"/>
    </source>
</evidence>
<evidence type="ECO:0000259" key="11">
    <source>
        <dbReference type="PROSITE" id="PS51321"/>
    </source>
</evidence>
<dbReference type="SMART" id="SM00440">
    <property type="entry name" value="ZnF_C2C2"/>
    <property type="match status" value="1"/>
</dbReference>
<dbReference type="GeneID" id="17308694"/>
<dbReference type="PANTHER" id="PTHR11477">
    <property type="entry name" value="TRANSCRIPTION FACTOR S-II ZINC FINGER DOMAIN-CONTAINING PROTEIN"/>
    <property type="match status" value="1"/>
</dbReference>
<keyword evidence="5 7" id="KW-0539">Nucleus</keyword>
<dbReference type="STRING" id="905079.L1JU06"/>
<dbReference type="Pfam" id="PF07500">
    <property type="entry name" value="TFIIS_M"/>
    <property type="match status" value="1"/>
</dbReference>
<dbReference type="AlphaFoldDB" id="L1JU06"/>
<evidence type="ECO:0000256" key="7">
    <source>
        <dbReference type="PROSITE-ProRule" id="PRU00649"/>
    </source>
</evidence>
<evidence type="ECO:0000256" key="6">
    <source>
        <dbReference type="PROSITE-ProRule" id="PRU00472"/>
    </source>
</evidence>
<dbReference type="GO" id="GO:0006351">
    <property type="term" value="P:DNA-templated transcription"/>
    <property type="evidence" value="ECO:0007669"/>
    <property type="project" value="InterPro"/>
</dbReference>
<dbReference type="OrthoDB" id="44867at2759"/>
<dbReference type="HOGENOM" id="CLU_037637_2_0_1"/>
<keyword evidence="2" id="KW-0479">Metal-binding</keyword>